<reference evidence="4" key="1">
    <citation type="submission" date="2021-12" db="EMBL/GenBank/DDBJ databases">
        <authorList>
            <person name="King R."/>
        </authorList>
    </citation>
    <scope>NUCLEOTIDE SEQUENCE</scope>
</reference>
<evidence type="ECO:0000259" key="3">
    <source>
        <dbReference type="Pfam" id="PF14529"/>
    </source>
</evidence>
<dbReference type="PANTHER" id="PTHR33395:SF22">
    <property type="entry name" value="REVERSE TRANSCRIPTASE DOMAIN-CONTAINING PROTEIN"/>
    <property type="match status" value="1"/>
</dbReference>
<feature type="domain" description="Endonuclease/exonuclease/phosphatase" evidence="3">
    <location>
        <begin position="124"/>
        <end position="241"/>
    </location>
</feature>
<dbReference type="SUPFAM" id="SSF56219">
    <property type="entry name" value="DNase I-like"/>
    <property type="match status" value="1"/>
</dbReference>
<evidence type="ECO:0000313" key="4">
    <source>
        <dbReference type="EMBL" id="CAH0404519.1"/>
    </source>
</evidence>
<evidence type="ECO:0000256" key="2">
    <source>
        <dbReference type="SAM" id="MobiDB-lite"/>
    </source>
</evidence>
<feature type="region of interest" description="Disordered" evidence="2">
    <location>
        <begin position="551"/>
        <end position="570"/>
    </location>
</feature>
<name>A0ABN8B5B1_CHISP</name>
<keyword evidence="5" id="KW-1185">Reference proteome</keyword>
<protein>
    <recommendedName>
        <fullName evidence="3">Endonuclease/exonuclease/phosphatase domain-containing protein</fullName>
    </recommendedName>
</protein>
<dbReference type="InterPro" id="IPR005135">
    <property type="entry name" value="Endo/exonuclease/phosphatase"/>
</dbReference>
<sequence>MMAARKIKFGCTAVHTPTPSALFEVEFCNIRGLHSNLNAVHHHLETARPALLFLTETQILPPADTGYLKYPGYALEESFKAKAGVCLYVRADVCCRRLSCLEDPSFSMLAVHVDSGLLARVYVCLYRSHTGDAETTRLFDHLSRVADDAQAQFPNAELVFLGDFNAHHGLWLGSSKTDHAGISAHAFALTHDLTQLVDQPTRIPDIASQAPSLLDLLLTTHPQEYQIVVRAPLGSSDHCLISVKVPQAKTPRPLVVKRRVWHYGSADWDGMRDYFASVPWKQRCFNEKDLSSSAVAITEEIVMGMEYYIPHSDLISKGTRNRWFNRDCADAVSPDAQRVARTGHELLTHPTGSRSFWRLAKAVQHNFCQPSLPPLRCPDGSLAHEPQEKADLLAKLFAANSRISDCNALPPTLPHCGTTMPDIKIRQLGYESFDEIPSSPDFVTAERLPTAKETPSSYYTAGALFTTQLPSPSVLDIPMLNRKRFAQREKELEEMREKNKQEEMANKSTSRTPKRVLLRDENKYEPYWFNGEWVFYRTIRPYIKLRTPKPMPTTTFSRTESTSTTPPYNQETTTIAQNLTTYTEFINYACQHPCSDIFENYGRVCAQRFNAFSYEYKEFDDFCDMIDENCIYHATTTASFNQDLSNFRGPWYVIMRGGCYMLYTTFEPAPTDAAKLLERVQFYNTLNFERYSGKG</sequence>
<gene>
    <name evidence="4" type="ORF">CHILSU_LOCUS7860</name>
</gene>
<organism evidence="4 5">
    <name type="scientific">Chilo suppressalis</name>
    <name type="common">Asiatic rice borer moth</name>
    <dbReference type="NCBI Taxonomy" id="168631"/>
    <lineage>
        <taxon>Eukaryota</taxon>
        <taxon>Metazoa</taxon>
        <taxon>Ecdysozoa</taxon>
        <taxon>Arthropoda</taxon>
        <taxon>Hexapoda</taxon>
        <taxon>Insecta</taxon>
        <taxon>Pterygota</taxon>
        <taxon>Neoptera</taxon>
        <taxon>Endopterygota</taxon>
        <taxon>Lepidoptera</taxon>
        <taxon>Glossata</taxon>
        <taxon>Ditrysia</taxon>
        <taxon>Pyraloidea</taxon>
        <taxon>Crambidae</taxon>
        <taxon>Crambinae</taxon>
        <taxon>Chilo</taxon>
    </lineage>
</organism>
<feature type="coiled-coil region" evidence="1">
    <location>
        <begin position="482"/>
        <end position="512"/>
    </location>
</feature>
<proteinExistence type="predicted"/>
<evidence type="ECO:0000256" key="1">
    <source>
        <dbReference type="SAM" id="Coils"/>
    </source>
</evidence>
<accession>A0ABN8B5B1</accession>
<evidence type="ECO:0000313" key="5">
    <source>
        <dbReference type="Proteomes" id="UP001153292"/>
    </source>
</evidence>
<dbReference type="Gene3D" id="3.60.10.10">
    <property type="entry name" value="Endonuclease/exonuclease/phosphatase"/>
    <property type="match status" value="1"/>
</dbReference>
<keyword evidence="1" id="KW-0175">Coiled coil</keyword>
<dbReference type="Proteomes" id="UP001153292">
    <property type="component" value="Chromosome 29"/>
</dbReference>
<dbReference type="EMBL" id="OU963922">
    <property type="protein sequence ID" value="CAH0404519.1"/>
    <property type="molecule type" value="Genomic_DNA"/>
</dbReference>
<feature type="compositionally biased region" description="Low complexity" evidence="2">
    <location>
        <begin position="552"/>
        <end position="567"/>
    </location>
</feature>
<dbReference type="InterPro" id="IPR036691">
    <property type="entry name" value="Endo/exonu/phosph_ase_sf"/>
</dbReference>
<dbReference type="PANTHER" id="PTHR33395">
    <property type="entry name" value="TRANSCRIPTASE, PUTATIVE-RELATED-RELATED"/>
    <property type="match status" value="1"/>
</dbReference>
<dbReference type="Pfam" id="PF14529">
    <property type="entry name" value="Exo_endo_phos_2"/>
    <property type="match status" value="1"/>
</dbReference>